<feature type="transmembrane region" description="Helical" evidence="19">
    <location>
        <begin position="36"/>
        <end position="56"/>
    </location>
</feature>
<comment type="pathway">
    <text evidence="3 19">Cofactor biosynthesis; adenosylcobalamin biosynthesis; adenosylcobalamin from cob(II)yrinate a,c-diamide: step 7/7.</text>
</comment>
<comment type="subcellular location">
    <subcellularLocation>
        <location evidence="2 19">Cell membrane</location>
        <topology evidence="2 19">Multi-pass membrane protein</topology>
    </subcellularLocation>
</comment>
<keyword evidence="11 19" id="KW-0460">Magnesium</keyword>
<evidence type="ECO:0000256" key="2">
    <source>
        <dbReference type="ARBA" id="ARBA00004651"/>
    </source>
</evidence>
<dbReference type="PANTHER" id="PTHR34148">
    <property type="entry name" value="ADENOSYLCOBINAMIDE-GDP RIBAZOLETRANSFERASE"/>
    <property type="match status" value="1"/>
</dbReference>
<keyword evidence="9 19" id="KW-0808">Transferase</keyword>
<evidence type="ECO:0000256" key="12">
    <source>
        <dbReference type="ARBA" id="ARBA00022989"/>
    </source>
</evidence>
<evidence type="ECO:0000256" key="19">
    <source>
        <dbReference type="HAMAP-Rule" id="MF_00719"/>
    </source>
</evidence>
<evidence type="ECO:0000256" key="7">
    <source>
        <dbReference type="ARBA" id="ARBA00022475"/>
    </source>
</evidence>
<keyword evidence="7 19" id="KW-1003">Cell membrane</keyword>
<dbReference type="GO" id="GO:0008818">
    <property type="term" value="F:cobalamin 5'-phosphate synthase activity"/>
    <property type="evidence" value="ECO:0007669"/>
    <property type="project" value="UniProtKB-UniRule"/>
</dbReference>
<comment type="catalytic activity">
    <reaction evidence="18 19">
        <text>alpha-ribazole 5'-phosphate + adenosylcob(III)inamide-GDP = adenosylcob(III)alamin 5'-phosphate + GMP + H(+)</text>
        <dbReference type="Rhea" id="RHEA:23560"/>
        <dbReference type="ChEBI" id="CHEBI:15378"/>
        <dbReference type="ChEBI" id="CHEBI:57918"/>
        <dbReference type="ChEBI" id="CHEBI:58115"/>
        <dbReference type="ChEBI" id="CHEBI:60487"/>
        <dbReference type="ChEBI" id="CHEBI:60493"/>
        <dbReference type="EC" id="2.7.8.26"/>
    </reaction>
</comment>
<dbReference type="Pfam" id="PF02654">
    <property type="entry name" value="CobS"/>
    <property type="match status" value="1"/>
</dbReference>
<dbReference type="Proteomes" id="UP000040576">
    <property type="component" value="Unassembled WGS sequence"/>
</dbReference>
<comment type="catalytic activity">
    <reaction evidence="17 19">
        <text>alpha-ribazole + adenosylcob(III)inamide-GDP = adenosylcob(III)alamin + GMP + H(+)</text>
        <dbReference type="Rhea" id="RHEA:16049"/>
        <dbReference type="ChEBI" id="CHEBI:10329"/>
        <dbReference type="ChEBI" id="CHEBI:15378"/>
        <dbReference type="ChEBI" id="CHEBI:18408"/>
        <dbReference type="ChEBI" id="CHEBI:58115"/>
        <dbReference type="ChEBI" id="CHEBI:60487"/>
        <dbReference type="EC" id="2.7.8.26"/>
    </reaction>
</comment>
<dbReference type="UniPathway" id="UPA00148">
    <property type="reaction ID" value="UER00238"/>
</dbReference>
<dbReference type="EMBL" id="CCRF01000079">
    <property type="protein sequence ID" value="CEE02587.1"/>
    <property type="molecule type" value="Genomic_DNA"/>
</dbReference>
<protein>
    <recommendedName>
        <fullName evidence="6 19">Adenosylcobinamide-GDP ribazoletransferase</fullName>
        <ecNumber evidence="5 19">2.7.8.26</ecNumber>
    </recommendedName>
    <alternativeName>
        <fullName evidence="16 19">Cobalamin synthase</fullName>
    </alternativeName>
    <alternativeName>
        <fullName evidence="15 19">Cobalamin-5'-phosphate synthase</fullName>
    </alternativeName>
</protein>
<feature type="transmembrane region" description="Helical" evidence="19">
    <location>
        <begin position="111"/>
        <end position="134"/>
    </location>
</feature>
<keyword evidence="8 19" id="KW-0169">Cobalamin biosynthesis</keyword>
<evidence type="ECO:0000313" key="21">
    <source>
        <dbReference type="Proteomes" id="UP000040576"/>
    </source>
</evidence>
<evidence type="ECO:0000313" key="20">
    <source>
        <dbReference type="EMBL" id="CEE02587.1"/>
    </source>
</evidence>
<evidence type="ECO:0000256" key="9">
    <source>
        <dbReference type="ARBA" id="ARBA00022679"/>
    </source>
</evidence>
<feature type="transmembrane region" description="Helical" evidence="19">
    <location>
        <begin position="206"/>
        <end position="223"/>
    </location>
</feature>
<dbReference type="EC" id="2.7.8.26" evidence="5 19"/>
<dbReference type="InterPro" id="IPR003805">
    <property type="entry name" value="CobS"/>
</dbReference>
<dbReference type="GO" id="GO:0051073">
    <property type="term" value="F:adenosylcobinamide-GDP ribazoletransferase activity"/>
    <property type="evidence" value="ECO:0007669"/>
    <property type="project" value="UniProtKB-UniRule"/>
</dbReference>
<organism evidence="20 21">
    <name type="scientific">Caldibacillus thermoamylovorans</name>
    <dbReference type="NCBI Taxonomy" id="35841"/>
    <lineage>
        <taxon>Bacteria</taxon>
        <taxon>Bacillati</taxon>
        <taxon>Bacillota</taxon>
        <taxon>Bacilli</taxon>
        <taxon>Bacillales</taxon>
        <taxon>Bacillaceae</taxon>
        <taxon>Caldibacillus</taxon>
    </lineage>
</organism>
<evidence type="ECO:0000256" key="1">
    <source>
        <dbReference type="ARBA" id="ARBA00001946"/>
    </source>
</evidence>
<dbReference type="RefSeq" id="WP_034772212.1">
    <property type="nucleotide sequence ID" value="NZ_CCRF01000079.1"/>
</dbReference>
<reference evidence="20 21" key="1">
    <citation type="submission" date="2014-07" db="EMBL/GenBank/DDBJ databases">
        <authorList>
            <person name="Wibberg Daniel"/>
        </authorList>
    </citation>
    <scope>NUCLEOTIDE SEQUENCE [LARGE SCALE GENOMIC DNA]</scope>
</reference>
<feature type="transmembrane region" description="Helical" evidence="19">
    <location>
        <begin position="62"/>
        <end position="83"/>
    </location>
</feature>
<evidence type="ECO:0000256" key="4">
    <source>
        <dbReference type="ARBA" id="ARBA00010561"/>
    </source>
</evidence>
<feature type="transmembrane region" description="Helical" evidence="19">
    <location>
        <begin position="140"/>
        <end position="161"/>
    </location>
</feature>
<evidence type="ECO:0000256" key="13">
    <source>
        <dbReference type="ARBA" id="ARBA00023136"/>
    </source>
</evidence>
<dbReference type="NCBIfam" id="TIGR00317">
    <property type="entry name" value="cobS"/>
    <property type="match status" value="1"/>
</dbReference>
<evidence type="ECO:0000256" key="17">
    <source>
        <dbReference type="ARBA" id="ARBA00048623"/>
    </source>
</evidence>
<evidence type="ECO:0000256" key="14">
    <source>
        <dbReference type="ARBA" id="ARBA00025228"/>
    </source>
</evidence>
<evidence type="ECO:0000256" key="5">
    <source>
        <dbReference type="ARBA" id="ARBA00013200"/>
    </source>
</evidence>
<dbReference type="GO" id="GO:0009236">
    <property type="term" value="P:cobalamin biosynthetic process"/>
    <property type="evidence" value="ECO:0007669"/>
    <property type="project" value="UniProtKB-UniRule"/>
</dbReference>
<evidence type="ECO:0000256" key="16">
    <source>
        <dbReference type="ARBA" id="ARBA00032853"/>
    </source>
</evidence>
<evidence type="ECO:0000256" key="10">
    <source>
        <dbReference type="ARBA" id="ARBA00022692"/>
    </source>
</evidence>
<evidence type="ECO:0000256" key="11">
    <source>
        <dbReference type="ARBA" id="ARBA00022842"/>
    </source>
</evidence>
<evidence type="ECO:0000256" key="18">
    <source>
        <dbReference type="ARBA" id="ARBA00049504"/>
    </source>
</evidence>
<dbReference type="HAMAP" id="MF_00719">
    <property type="entry name" value="CobS"/>
    <property type="match status" value="1"/>
</dbReference>
<keyword evidence="21" id="KW-1185">Reference proteome</keyword>
<dbReference type="AlphaFoldDB" id="A0A090IXX9"/>
<keyword evidence="12 19" id="KW-1133">Transmembrane helix</keyword>
<accession>A0A090IXX9</accession>
<keyword evidence="10 19" id="KW-0812">Transmembrane</keyword>
<dbReference type="GO" id="GO:0005886">
    <property type="term" value="C:plasma membrane"/>
    <property type="evidence" value="ECO:0007669"/>
    <property type="project" value="UniProtKB-SubCell"/>
</dbReference>
<proteinExistence type="inferred from homology"/>
<evidence type="ECO:0000256" key="3">
    <source>
        <dbReference type="ARBA" id="ARBA00004663"/>
    </source>
</evidence>
<comment type="cofactor">
    <cofactor evidence="1 19">
        <name>Mg(2+)</name>
        <dbReference type="ChEBI" id="CHEBI:18420"/>
    </cofactor>
</comment>
<evidence type="ECO:0000256" key="6">
    <source>
        <dbReference type="ARBA" id="ARBA00015850"/>
    </source>
</evidence>
<feature type="transmembrane region" description="Helical" evidence="19">
    <location>
        <begin position="182"/>
        <end position="200"/>
    </location>
</feature>
<evidence type="ECO:0000256" key="15">
    <source>
        <dbReference type="ARBA" id="ARBA00032605"/>
    </source>
</evidence>
<gene>
    <name evidence="19" type="primary">cobS</name>
    <name evidence="20" type="ORF">BT1A1_2794</name>
</gene>
<evidence type="ECO:0000256" key="8">
    <source>
        <dbReference type="ARBA" id="ARBA00022573"/>
    </source>
</evidence>
<keyword evidence="13 19" id="KW-0472">Membrane</keyword>
<dbReference type="PANTHER" id="PTHR34148:SF1">
    <property type="entry name" value="ADENOSYLCOBINAMIDE-GDP RIBAZOLETRANSFERASE"/>
    <property type="match status" value="1"/>
</dbReference>
<sequence length="263" mass="29772">MKTIKALIMCIQFFTSIPVPYEVPMDREHMERAIRVFPILGILQGIIYMFITFALLEWTPLSTVAVAFFLWLSWIIVTGGLHLDGWMDVSDSYFSFRNPEKRLEIMKDSRIGAFGVLSVLVLLSARFLFIYETISRMSLWTYPLILLIPLFGKIMMGVLLIKVKSAKADGLGAMFQQAASKGTLWLYPVYLIVLLGMILFIWPESFWGLASFIIGSSLFILIARKKIIRWFGGITGDVLGAAVEGGETLLWLILWLLPYVGLA</sequence>
<name>A0A090IXX9_9BACI</name>
<comment type="function">
    <text evidence="14 19">Joins adenosylcobinamide-GDP and alpha-ribazole to generate adenosylcobalamin (Ado-cobalamin). Also synthesizes adenosylcobalamin 5'-phosphate from adenosylcobinamide-GDP and alpha-ribazole 5'-phosphate.</text>
</comment>
<comment type="similarity">
    <text evidence="4 19">Belongs to the CobS family.</text>
</comment>